<organism evidence="2 3">
    <name type="scientific">Elysia marginata</name>
    <dbReference type="NCBI Taxonomy" id="1093978"/>
    <lineage>
        <taxon>Eukaryota</taxon>
        <taxon>Metazoa</taxon>
        <taxon>Spiralia</taxon>
        <taxon>Lophotrochozoa</taxon>
        <taxon>Mollusca</taxon>
        <taxon>Gastropoda</taxon>
        <taxon>Heterobranchia</taxon>
        <taxon>Euthyneura</taxon>
        <taxon>Panpulmonata</taxon>
        <taxon>Sacoglossa</taxon>
        <taxon>Placobranchoidea</taxon>
        <taxon>Plakobranchidae</taxon>
        <taxon>Elysia</taxon>
    </lineage>
</organism>
<dbReference type="AlphaFoldDB" id="A0AAV4GTZ4"/>
<sequence>MSLEHPPPCHKRSSLSCDVALLRIPDKEVLWRKSLRDLLWTVHFIVAVVSSVRENDDDDDDVVVDVEDGDDDDDDDDDVDDDDDDDDDDDEK</sequence>
<proteinExistence type="predicted"/>
<reference evidence="2 3" key="1">
    <citation type="journal article" date="2021" name="Elife">
        <title>Chloroplast acquisition without the gene transfer in kleptoplastic sea slugs, Plakobranchus ocellatus.</title>
        <authorList>
            <person name="Maeda T."/>
            <person name="Takahashi S."/>
            <person name="Yoshida T."/>
            <person name="Shimamura S."/>
            <person name="Takaki Y."/>
            <person name="Nagai Y."/>
            <person name="Toyoda A."/>
            <person name="Suzuki Y."/>
            <person name="Arimoto A."/>
            <person name="Ishii H."/>
            <person name="Satoh N."/>
            <person name="Nishiyama T."/>
            <person name="Hasebe M."/>
            <person name="Maruyama T."/>
            <person name="Minagawa J."/>
            <person name="Obokata J."/>
            <person name="Shigenobu S."/>
        </authorList>
    </citation>
    <scope>NUCLEOTIDE SEQUENCE [LARGE SCALE GENOMIC DNA]</scope>
</reference>
<gene>
    <name evidence="2" type="ORF">ElyMa_004263300</name>
</gene>
<evidence type="ECO:0000313" key="3">
    <source>
        <dbReference type="Proteomes" id="UP000762676"/>
    </source>
</evidence>
<dbReference type="EMBL" id="BMAT01008585">
    <property type="protein sequence ID" value="GFR88832.1"/>
    <property type="molecule type" value="Genomic_DNA"/>
</dbReference>
<evidence type="ECO:0000256" key="1">
    <source>
        <dbReference type="SAM" id="MobiDB-lite"/>
    </source>
</evidence>
<accession>A0AAV4GTZ4</accession>
<dbReference type="Proteomes" id="UP000762676">
    <property type="component" value="Unassembled WGS sequence"/>
</dbReference>
<protein>
    <submittedName>
        <fullName evidence="2">Uncharacterized protein</fullName>
    </submittedName>
</protein>
<comment type="caution">
    <text evidence="2">The sequence shown here is derived from an EMBL/GenBank/DDBJ whole genome shotgun (WGS) entry which is preliminary data.</text>
</comment>
<name>A0AAV4GTZ4_9GAST</name>
<feature type="compositionally biased region" description="Acidic residues" evidence="1">
    <location>
        <begin position="55"/>
        <end position="92"/>
    </location>
</feature>
<keyword evidence="3" id="KW-1185">Reference proteome</keyword>
<feature type="region of interest" description="Disordered" evidence="1">
    <location>
        <begin position="54"/>
        <end position="92"/>
    </location>
</feature>
<evidence type="ECO:0000313" key="2">
    <source>
        <dbReference type="EMBL" id="GFR88832.1"/>
    </source>
</evidence>